<comment type="caution">
    <text evidence="1">The sequence shown here is derived from an EMBL/GenBank/DDBJ whole genome shotgun (WGS) entry which is preliminary data.</text>
</comment>
<keyword evidence="2" id="KW-1185">Reference proteome</keyword>
<protein>
    <submittedName>
        <fullName evidence="1">Virulence factor SrfB</fullName>
    </submittedName>
</protein>
<reference evidence="1 2" key="1">
    <citation type="submission" date="2021-04" db="EMBL/GenBank/DDBJ databases">
        <title>Magnetospirillum sulfuroxidans sp. nov., a facultative chemolithoautotrophic sulfur-oxidizing alphaproteobacterium isolated from freshwater sediment and proposals for Paramagetospirillum gen. nov., and Magnetospirillaceae fam. nov.</title>
        <authorList>
            <person name="Koziaeva V."/>
            <person name="Geelhoed J.S."/>
            <person name="Sorokin D.Y."/>
            <person name="Grouzdev D.S."/>
        </authorList>
    </citation>
    <scope>NUCLEOTIDE SEQUENCE [LARGE SCALE GENOMIC DNA]</scope>
    <source>
        <strain evidence="1 2">J10</strain>
    </source>
</reference>
<dbReference type="InterPro" id="IPR009216">
    <property type="entry name" value="Virulence_factor_SrfB"/>
</dbReference>
<evidence type="ECO:0000313" key="1">
    <source>
        <dbReference type="EMBL" id="MBR9971145.1"/>
    </source>
</evidence>
<dbReference type="PIRSF" id="PIRSF034585">
    <property type="entry name" value="SrfB"/>
    <property type="match status" value="1"/>
</dbReference>
<sequence length="990" mass="111931">MLPELIRFEEEATLIMRTGVQFMDFGLTLDIKKEMPGMFLRSDSNTSLQRTEYDEPSGRYFYPGSRNAVPDQKLRDVPIDESVRLLEDVWLPIPFLRIHSGRFAEGPLNWARARLVSMRPGEDLDGHTHRLVLAFDTKVFADDASGDAYLAPTETDVSSGAGFALAWRSNDMSWFCEQSWFADWITELYNDNATPRLKYSPEDIGERLNQLDQHAHYLNVLWLLGNRLRLPKIRILSNQRDHILKAIPVDMVLDVGNSRTCGILIEDHPQENNGLRTRYELELRDLSRPHRVYSEPFESRIEFAEAVFGKVDHSCHSGRNDAFVWPTIARVGPEATRLASRRRGTEGATGLSSPKRYLWDDERYENGWRFNQAFNKAEAEPLATAAPFADLINELGDALFTLPEDEQFQVLIPRYSRSSLMTFMLAEVLTQALGQMNSPGQRMKQNQANVARQLRSVTLTVPPSMPKPERDIFRERMRQAIGLVWKAMGWHPTETDIENEGKEQAWPPLPSFNTQWDEATCAQAVYLFSETANHFGGRPEEFIQVMRRRRPGPERSVLTIASVDIGGGTTDLVINDYALDDGRGGNVSILPQQRFRDGFKIAGDDIVLEVLEKMVVPAIAAALRTHGIGDPDPLLSKLIGAEAGIVQHMVMRQQLGLQIMYPLALRILKDYEVYNYQTGGESHTLTIGEILADREKPSTAVLDYFASGVRAVLGAGAPAFDLMAVPVTIDLNRLHTLFITDRMEICNTIKSLCELVHLYDCDVLLLSGRPSRLPGILALFRALCALPPDRIVPMHDYRTGNWYPFHRQGRIDDPKTTAAVGAMICVLGQGRIPNFFFRANQFRIYSTVRHIGLMDHNNTIKDADIYYRDVDLDDGEYQLPDAPFEMRGQMMLGFRQLAAERWVASPLYQVEFAPDNNKAAEKLYGNNASVLEVTLRRGSQRRAEVLEIARVAEKGRSTLSNSVLRIRLNTLNNAGIGENSYWLDTGSIVR</sequence>
<proteinExistence type="predicted"/>
<dbReference type="RefSeq" id="WP_211546657.1">
    <property type="nucleotide sequence ID" value="NZ_JAGTUF010000003.1"/>
</dbReference>
<accession>A0ABS5I9R1</accession>
<name>A0ABS5I9R1_9PROT</name>
<gene>
    <name evidence="1" type="ORF">KEC16_05395</name>
</gene>
<dbReference type="EMBL" id="JAGTUF010000003">
    <property type="protein sequence ID" value="MBR9971145.1"/>
    <property type="molecule type" value="Genomic_DNA"/>
</dbReference>
<evidence type="ECO:0000313" key="2">
    <source>
        <dbReference type="Proteomes" id="UP000680714"/>
    </source>
</evidence>
<dbReference type="Pfam" id="PF07520">
    <property type="entry name" value="SrfB"/>
    <property type="match status" value="1"/>
</dbReference>
<organism evidence="1 2">
    <name type="scientific">Magnetospirillum sulfuroxidans</name>
    <dbReference type="NCBI Taxonomy" id="611300"/>
    <lineage>
        <taxon>Bacteria</taxon>
        <taxon>Pseudomonadati</taxon>
        <taxon>Pseudomonadota</taxon>
        <taxon>Alphaproteobacteria</taxon>
        <taxon>Rhodospirillales</taxon>
        <taxon>Rhodospirillaceae</taxon>
        <taxon>Magnetospirillum</taxon>
    </lineage>
</organism>
<dbReference type="Proteomes" id="UP000680714">
    <property type="component" value="Unassembled WGS sequence"/>
</dbReference>